<gene>
    <name evidence="1" type="ORF">QU38_00260</name>
</gene>
<name>A0AA40JQ80_STAAU</name>
<evidence type="ECO:0000313" key="1">
    <source>
        <dbReference type="EMBL" id="KIU01703.1"/>
    </source>
</evidence>
<dbReference type="EMBL" id="JXIG01000061">
    <property type="protein sequence ID" value="KIU01703.1"/>
    <property type="molecule type" value="Genomic_DNA"/>
</dbReference>
<comment type="caution">
    <text evidence="1">The sequence shown here is derived from an EMBL/GenBank/DDBJ whole genome shotgun (WGS) entry which is preliminary data.</text>
</comment>
<protein>
    <submittedName>
        <fullName evidence="1">Uncharacterized protein</fullName>
    </submittedName>
</protein>
<proteinExistence type="predicted"/>
<organism evidence="1 2">
    <name type="scientific">Staphylococcus aureus</name>
    <dbReference type="NCBI Taxonomy" id="1280"/>
    <lineage>
        <taxon>Bacteria</taxon>
        <taxon>Bacillati</taxon>
        <taxon>Bacillota</taxon>
        <taxon>Bacilli</taxon>
        <taxon>Bacillales</taxon>
        <taxon>Staphylococcaceae</taxon>
        <taxon>Staphylococcus</taxon>
    </lineage>
</organism>
<dbReference type="AlphaFoldDB" id="A0AA40JQ80"/>
<sequence length="87" mass="9117">MSWCPFQLPLFSRGERAGERGASPPSPAALLPASCRLPPSLLREGELLSAALPRFAGDDQLLDLAGAFVDPEQPHVAVEPLGAVIGD</sequence>
<evidence type="ECO:0000313" key="2">
    <source>
        <dbReference type="Proteomes" id="UP000032274"/>
    </source>
</evidence>
<feature type="non-terminal residue" evidence="1">
    <location>
        <position position="87"/>
    </location>
</feature>
<dbReference type="Proteomes" id="UP000032274">
    <property type="component" value="Unassembled WGS sequence"/>
</dbReference>
<reference evidence="1 2" key="1">
    <citation type="submission" date="2015-01" db="EMBL/GenBank/DDBJ databases">
        <title>Characterization of Swiss Staphylococcus aureus strains involved in food poisoning.</title>
        <authorList>
            <person name="Crovadore J."/>
            <person name="Chablais R."/>
            <person name="Tonacini J."/>
            <person name="Schnyder B."/>
            <person name="Lefort F."/>
        </authorList>
    </citation>
    <scope>NUCLEOTIDE SEQUENCE [LARGE SCALE GENOMIC DNA]</scope>
    <source>
        <strain evidence="1 2">SA-120</strain>
    </source>
</reference>
<accession>A0AA40JQ80</accession>